<reference evidence="4" key="2">
    <citation type="submission" date="2021-04" db="EMBL/GenBank/DDBJ databases">
        <authorList>
            <person name="Gilroy R."/>
        </authorList>
    </citation>
    <scope>NUCLEOTIDE SEQUENCE</scope>
    <source>
        <strain evidence="4">ChiW4-1371</strain>
    </source>
</reference>
<evidence type="ECO:0000256" key="1">
    <source>
        <dbReference type="ARBA" id="ARBA00022679"/>
    </source>
</evidence>
<evidence type="ECO:0000256" key="2">
    <source>
        <dbReference type="ARBA" id="ARBA00023315"/>
    </source>
</evidence>
<dbReference type="Gene3D" id="3.40.630.30">
    <property type="match status" value="1"/>
</dbReference>
<sequence length="140" mass="16723">MIQRYIQSDYSQLIEIWEKSVTYTHDYVSKEDYDFIHSKLPEYFEKVDIYVYRKSGKIVAFMGISGNKMEMLFCHPDYFRQGIGTAMVHYAIQFLHIKYLDVHVLNQQALEFYKNLGFIVIGEQNHDYFGYSITHLMYNG</sequence>
<organism evidence="4 5">
    <name type="scientific">Candidatus Mucispirillum faecigallinarum</name>
    <dbReference type="NCBI Taxonomy" id="2838699"/>
    <lineage>
        <taxon>Bacteria</taxon>
        <taxon>Pseudomonadati</taxon>
        <taxon>Deferribacterota</taxon>
        <taxon>Deferribacteres</taxon>
        <taxon>Deferribacterales</taxon>
        <taxon>Mucispirillaceae</taxon>
        <taxon>Mucispirillum</taxon>
    </lineage>
</organism>
<evidence type="ECO:0000313" key="5">
    <source>
        <dbReference type="Proteomes" id="UP000824176"/>
    </source>
</evidence>
<gene>
    <name evidence="4" type="ORF">H9804_06500</name>
</gene>
<dbReference type="SUPFAM" id="SSF55729">
    <property type="entry name" value="Acyl-CoA N-acyltransferases (Nat)"/>
    <property type="match status" value="1"/>
</dbReference>
<comment type="caution">
    <text evidence="4">The sequence shown here is derived from an EMBL/GenBank/DDBJ whole genome shotgun (WGS) entry which is preliminary data.</text>
</comment>
<evidence type="ECO:0000313" key="4">
    <source>
        <dbReference type="EMBL" id="HIZ89576.1"/>
    </source>
</evidence>
<accession>A0A9D2GV83</accession>
<keyword evidence="1 4" id="KW-0808">Transferase</keyword>
<dbReference type="GO" id="GO:0016747">
    <property type="term" value="F:acyltransferase activity, transferring groups other than amino-acyl groups"/>
    <property type="evidence" value="ECO:0007669"/>
    <property type="project" value="InterPro"/>
</dbReference>
<dbReference type="PANTHER" id="PTHR43800">
    <property type="entry name" value="PEPTIDYL-LYSINE N-ACETYLTRANSFERASE YJAB"/>
    <property type="match status" value="1"/>
</dbReference>
<evidence type="ECO:0000259" key="3">
    <source>
        <dbReference type="PROSITE" id="PS51186"/>
    </source>
</evidence>
<dbReference type="CDD" id="cd04301">
    <property type="entry name" value="NAT_SF"/>
    <property type="match status" value="1"/>
</dbReference>
<dbReference type="PANTHER" id="PTHR43800:SF1">
    <property type="entry name" value="PEPTIDYL-LYSINE N-ACETYLTRANSFERASE YJAB"/>
    <property type="match status" value="1"/>
</dbReference>
<dbReference type="EC" id="2.3.1.-" evidence="4"/>
<name>A0A9D2GV83_9BACT</name>
<dbReference type="InterPro" id="IPR016181">
    <property type="entry name" value="Acyl_CoA_acyltransferase"/>
</dbReference>
<dbReference type="Pfam" id="PF13508">
    <property type="entry name" value="Acetyltransf_7"/>
    <property type="match status" value="1"/>
</dbReference>
<feature type="domain" description="N-acetyltransferase" evidence="3">
    <location>
        <begin position="1"/>
        <end position="138"/>
    </location>
</feature>
<dbReference type="EMBL" id="DXAQ01000100">
    <property type="protein sequence ID" value="HIZ89576.1"/>
    <property type="molecule type" value="Genomic_DNA"/>
</dbReference>
<reference evidence="4" key="1">
    <citation type="journal article" date="2021" name="PeerJ">
        <title>Extensive microbial diversity within the chicken gut microbiome revealed by metagenomics and culture.</title>
        <authorList>
            <person name="Gilroy R."/>
            <person name="Ravi A."/>
            <person name="Getino M."/>
            <person name="Pursley I."/>
            <person name="Horton D.L."/>
            <person name="Alikhan N.F."/>
            <person name="Baker D."/>
            <person name="Gharbi K."/>
            <person name="Hall N."/>
            <person name="Watson M."/>
            <person name="Adriaenssens E.M."/>
            <person name="Foster-Nyarko E."/>
            <person name="Jarju S."/>
            <person name="Secka A."/>
            <person name="Antonio M."/>
            <person name="Oren A."/>
            <person name="Chaudhuri R.R."/>
            <person name="La Ragione R."/>
            <person name="Hildebrand F."/>
            <person name="Pallen M.J."/>
        </authorList>
    </citation>
    <scope>NUCLEOTIDE SEQUENCE</scope>
    <source>
        <strain evidence="4">ChiW4-1371</strain>
    </source>
</reference>
<dbReference type="Proteomes" id="UP000824176">
    <property type="component" value="Unassembled WGS sequence"/>
</dbReference>
<protein>
    <submittedName>
        <fullName evidence="4">GNAT family N-acetyltransferase</fullName>
        <ecNumber evidence="4">2.3.1.-</ecNumber>
    </submittedName>
</protein>
<dbReference type="AlphaFoldDB" id="A0A9D2GV83"/>
<proteinExistence type="predicted"/>
<keyword evidence="2 4" id="KW-0012">Acyltransferase</keyword>
<dbReference type="PROSITE" id="PS51186">
    <property type="entry name" value="GNAT"/>
    <property type="match status" value="1"/>
</dbReference>
<dbReference type="InterPro" id="IPR000182">
    <property type="entry name" value="GNAT_dom"/>
</dbReference>